<dbReference type="GO" id="GO:0031412">
    <property type="term" value="P:gas vesicle organization"/>
    <property type="evidence" value="ECO:0007669"/>
    <property type="project" value="InterPro"/>
</dbReference>
<keyword evidence="6" id="KW-1185">Reference proteome</keyword>
<dbReference type="EMBL" id="JAGGLR010000016">
    <property type="protein sequence ID" value="MBP2064773.1"/>
    <property type="molecule type" value="Genomic_DNA"/>
</dbReference>
<evidence type="ECO:0000313" key="6">
    <source>
        <dbReference type="Proteomes" id="UP000756710"/>
    </source>
</evidence>
<dbReference type="PANTHER" id="PTHR36852">
    <property type="entry name" value="PROTEIN GVPL 2"/>
    <property type="match status" value="1"/>
</dbReference>
<dbReference type="Pfam" id="PF06386">
    <property type="entry name" value="GvpL_GvpF"/>
    <property type="match status" value="1"/>
</dbReference>
<accession>A0A061A577</accession>
<dbReference type="PANTHER" id="PTHR36852:SF1">
    <property type="entry name" value="PROTEIN GVPL 2"/>
    <property type="match status" value="1"/>
</dbReference>
<organism evidence="4">
    <name type="scientific">Streptomyces iranensis</name>
    <dbReference type="NCBI Taxonomy" id="576784"/>
    <lineage>
        <taxon>Bacteria</taxon>
        <taxon>Bacillati</taxon>
        <taxon>Actinomycetota</taxon>
        <taxon>Actinomycetes</taxon>
        <taxon>Kitasatosporales</taxon>
        <taxon>Streptomycetaceae</taxon>
        <taxon>Streptomyces</taxon>
        <taxon>Streptomyces violaceusniger group</taxon>
    </lineage>
</organism>
<sequence length="239" mass="26135">MTTYVYGIARGEVPDLGDRLLGIGDPPLPVRALNEGELAAIVSDCPPELKPRRRDLLAHQHVLAEVSDSRAVLPMRFGSVSSSDDDVRSVLAEHAARYQDQLNRLSDRVEYNVKAVHDEDSVLHQVLAEEPELRMMAEANRAAGGGTYEDRVRFGELMAGAVRAREVRDAKLVEEALAPTAEEVRPGPESGGWFVSLSLLLGKDAADPLLSAAAELERAHPWLKLRINGPLPPYSFVES</sequence>
<dbReference type="InterPro" id="IPR009430">
    <property type="entry name" value="GvpL/GvpF"/>
</dbReference>
<dbReference type="GO" id="GO:0031411">
    <property type="term" value="C:gas vesicle"/>
    <property type="evidence" value="ECO:0007669"/>
    <property type="project" value="UniProtKB-SubCell"/>
</dbReference>
<keyword evidence="1" id="KW-0304">Gas vesicle</keyword>
<protein>
    <submittedName>
        <fullName evidence="4">Gas vesicle synthesis GvpLGvpF</fullName>
    </submittedName>
</protein>
<dbReference type="HOGENOM" id="CLU_065736_3_1_11"/>
<dbReference type="EMBL" id="LK022848">
    <property type="protein sequence ID" value="CDR12276.1"/>
    <property type="molecule type" value="Genomic_DNA"/>
</dbReference>
<dbReference type="RefSeq" id="WP_044577536.1">
    <property type="nucleotide sequence ID" value="NZ_BAABDR010000008.1"/>
</dbReference>
<evidence type="ECO:0000256" key="1">
    <source>
        <dbReference type="ARBA" id="ARBA00022987"/>
    </source>
</evidence>
<proteinExistence type="inferred from homology"/>
<comment type="similarity">
    <text evidence="3">Belongs to the gas vesicle GvpF/GvpL family.</text>
</comment>
<reference evidence="4" key="1">
    <citation type="submission" date="2014-05" db="EMBL/GenBank/DDBJ databases">
        <authorList>
            <person name="Horn Fabian"/>
        </authorList>
    </citation>
    <scope>NUCLEOTIDE SEQUENCE</scope>
</reference>
<dbReference type="AlphaFoldDB" id="A0A061A577"/>
<evidence type="ECO:0000313" key="5">
    <source>
        <dbReference type="EMBL" id="MBP2064773.1"/>
    </source>
</evidence>
<evidence type="ECO:0000313" key="4">
    <source>
        <dbReference type="EMBL" id="CDR12276.1"/>
    </source>
</evidence>
<evidence type="ECO:0000256" key="2">
    <source>
        <dbReference type="ARBA" id="ARBA00035108"/>
    </source>
</evidence>
<comment type="subcellular location">
    <subcellularLocation>
        <location evidence="2">Gas vesicle</location>
    </subcellularLocation>
</comment>
<reference evidence="5 6" key="2">
    <citation type="submission" date="2021-03" db="EMBL/GenBank/DDBJ databases">
        <title>Genomic Encyclopedia of Type Strains, Phase IV (KMG-IV): sequencing the most valuable type-strain genomes for metagenomic binning, comparative biology and taxonomic classification.</title>
        <authorList>
            <person name="Goeker M."/>
        </authorList>
    </citation>
    <scope>NUCLEOTIDE SEQUENCE [LARGE SCALE GENOMIC DNA]</scope>
    <source>
        <strain evidence="5 6">DSM 41954</strain>
    </source>
</reference>
<dbReference type="Proteomes" id="UP000756710">
    <property type="component" value="Unassembled WGS sequence"/>
</dbReference>
<name>A0A061A577_9ACTN</name>
<evidence type="ECO:0000256" key="3">
    <source>
        <dbReference type="ARBA" id="ARBA00035643"/>
    </source>
</evidence>
<gene>
    <name evidence="5" type="ORF">J2Z30_005797</name>
    <name evidence="4" type="ORF">SIRAN7583</name>
</gene>